<proteinExistence type="predicted"/>
<name>A0A0E9RPG6_ANGAN</name>
<dbReference type="EMBL" id="GBXM01077578">
    <property type="protein sequence ID" value="JAH30999.1"/>
    <property type="molecule type" value="Transcribed_RNA"/>
</dbReference>
<organism evidence="1">
    <name type="scientific">Anguilla anguilla</name>
    <name type="common">European freshwater eel</name>
    <name type="synonym">Muraena anguilla</name>
    <dbReference type="NCBI Taxonomy" id="7936"/>
    <lineage>
        <taxon>Eukaryota</taxon>
        <taxon>Metazoa</taxon>
        <taxon>Chordata</taxon>
        <taxon>Craniata</taxon>
        <taxon>Vertebrata</taxon>
        <taxon>Euteleostomi</taxon>
        <taxon>Actinopterygii</taxon>
        <taxon>Neopterygii</taxon>
        <taxon>Teleostei</taxon>
        <taxon>Anguilliformes</taxon>
        <taxon>Anguillidae</taxon>
        <taxon>Anguilla</taxon>
    </lineage>
</organism>
<reference evidence="1" key="1">
    <citation type="submission" date="2014-11" db="EMBL/GenBank/DDBJ databases">
        <authorList>
            <person name="Amaro Gonzalez C."/>
        </authorList>
    </citation>
    <scope>NUCLEOTIDE SEQUENCE</scope>
</reference>
<protein>
    <submittedName>
        <fullName evidence="1">Uncharacterized protein</fullName>
    </submittedName>
</protein>
<dbReference type="AlphaFoldDB" id="A0A0E9RPG6"/>
<reference evidence="1" key="2">
    <citation type="journal article" date="2015" name="Fish Shellfish Immunol.">
        <title>Early steps in the European eel (Anguilla anguilla)-Vibrio vulnificus interaction in the gills: Role of the RtxA13 toxin.</title>
        <authorList>
            <person name="Callol A."/>
            <person name="Pajuelo D."/>
            <person name="Ebbesson L."/>
            <person name="Teles M."/>
            <person name="MacKenzie S."/>
            <person name="Amaro C."/>
        </authorList>
    </citation>
    <scope>NUCLEOTIDE SEQUENCE</scope>
</reference>
<sequence>MCAGCQDAARQPLLFAAIIVSP</sequence>
<accession>A0A0E9RPG6</accession>
<evidence type="ECO:0000313" key="1">
    <source>
        <dbReference type="EMBL" id="JAH30999.1"/>
    </source>
</evidence>